<accession>A0A2R6NF05</accession>
<dbReference type="Proteomes" id="UP000186601">
    <property type="component" value="Unassembled WGS sequence"/>
</dbReference>
<name>A0A2R6NF05_9APHY</name>
<evidence type="ECO:0000313" key="2">
    <source>
        <dbReference type="Proteomes" id="UP000186601"/>
    </source>
</evidence>
<dbReference type="AlphaFoldDB" id="A0A2R6NF05"/>
<proteinExistence type="predicted"/>
<sequence>MLACKGSFVRECGVWRQPWTSREAWTLCTRCLSRSSTRTLYPSKRSAEVVQRSELALKGVVIPATAADGRFPEYDERTRKQTRLAIRASCEASSSVASSEGASRLKYYPQSERKYCAVRNVRSSRTARKLIQ</sequence>
<keyword evidence="2" id="KW-1185">Reference proteome</keyword>
<comment type="caution">
    <text evidence="1">The sequence shown here is derived from an EMBL/GenBank/DDBJ whole genome shotgun (WGS) entry which is preliminary data.</text>
</comment>
<organism evidence="1 2">
    <name type="scientific">Hermanssonia centrifuga</name>
    <dbReference type="NCBI Taxonomy" id="98765"/>
    <lineage>
        <taxon>Eukaryota</taxon>
        <taxon>Fungi</taxon>
        <taxon>Dikarya</taxon>
        <taxon>Basidiomycota</taxon>
        <taxon>Agaricomycotina</taxon>
        <taxon>Agaricomycetes</taxon>
        <taxon>Polyporales</taxon>
        <taxon>Meruliaceae</taxon>
        <taxon>Hermanssonia</taxon>
    </lineage>
</organism>
<dbReference type="EMBL" id="MLYV02001299">
    <property type="protein sequence ID" value="PSR70967.1"/>
    <property type="molecule type" value="Genomic_DNA"/>
</dbReference>
<evidence type="ECO:0000313" key="1">
    <source>
        <dbReference type="EMBL" id="PSR70967.1"/>
    </source>
</evidence>
<gene>
    <name evidence="1" type="ORF">PHLCEN_2v13143</name>
</gene>
<protein>
    <submittedName>
        <fullName evidence="1">Uncharacterized protein</fullName>
    </submittedName>
</protein>
<reference evidence="1 2" key="1">
    <citation type="submission" date="2018-02" db="EMBL/GenBank/DDBJ databases">
        <title>Genome sequence of the basidiomycete white-rot fungus Phlebia centrifuga.</title>
        <authorList>
            <person name="Granchi Z."/>
            <person name="Peng M."/>
            <person name="de Vries R.P."/>
            <person name="Hilden K."/>
            <person name="Makela M.R."/>
            <person name="Grigoriev I."/>
            <person name="Riley R."/>
        </authorList>
    </citation>
    <scope>NUCLEOTIDE SEQUENCE [LARGE SCALE GENOMIC DNA]</scope>
    <source>
        <strain evidence="1 2">FBCC195</strain>
    </source>
</reference>